<accession>A0A0M8MN81</accession>
<dbReference type="InterPro" id="IPR032580">
    <property type="entry name" value="SatD"/>
</dbReference>
<dbReference type="RefSeq" id="WP_053547516.1">
    <property type="nucleotide sequence ID" value="NZ_JAHWXH010000004.1"/>
</dbReference>
<dbReference type="PATRIC" id="fig|84292.3.peg.1317"/>
<reference evidence="1" key="1">
    <citation type="submission" date="2015-04" db="EMBL/GenBank/DDBJ databases">
        <title>Complete genome sequence of Microbacterium chocolatum SIT 101, a bacterium enantioselectively hydrolyzing mesomeric diesters.</title>
        <authorList>
            <person name="Li X."/>
            <person name="Xu Y."/>
        </authorList>
    </citation>
    <scope>NUCLEOTIDE SEQUENCE [LARGE SCALE GENOMIC DNA]</scope>
    <source>
        <strain evidence="1">SIT 101</strain>
    </source>
</reference>
<organism evidence="1 2">
    <name type="scientific">Microbacterium aurantiacum</name>
    <dbReference type="NCBI Taxonomy" id="162393"/>
    <lineage>
        <taxon>Bacteria</taxon>
        <taxon>Bacillati</taxon>
        <taxon>Actinomycetota</taxon>
        <taxon>Actinomycetes</taxon>
        <taxon>Micrococcales</taxon>
        <taxon>Microbacteriaceae</taxon>
        <taxon>Microbacterium</taxon>
    </lineage>
</organism>
<dbReference type="Pfam" id="PF16264">
    <property type="entry name" value="SatD"/>
    <property type="match status" value="1"/>
</dbReference>
<dbReference type="KEGG" id="mcw:A8L33_08700"/>
<evidence type="ECO:0000313" key="1">
    <source>
        <dbReference type="EMBL" id="KOS10924.1"/>
    </source>
</evidence>
<dbReference type="EMBL" id="LAVO01000006">
    <property type="protein sequence ID" value="KOS10924.1"/>
    <property type="molecule type" value="Genomic_DNA"/>
</dbReference>
<protein>
    <recommendedName>
        <fullName evidence="3">SatD family protein</fullName>
    </recommendedName>
</protein>
<sequence length="214" mass="22431">MPVVLTADIVGSRRLPDRAGAQRAIEDTIARVSAEIPDAVTAPIATTTGDELQGELVSVEAALSFTLLVRLALPEGIDLRFGIGVGDTVRVPSAGGDIAEGSAWWAAREAIDAVDARARRAVPSARTAIAAAPSEPPSVHGMIRMASAYLLARDEVVTTMSDRARRLTFGRCVGRTQRELAGEESITQSAVSQALAAAGSASLVEGYRRLRAGW</sequence>
<name>A0A0M8MN81_9MICO</name>
<comment type="caution">
    <text evidence="1">The sequence shown here is derived from an EMBL/GenBank/DDBJ whole genome shotgun (WGS) entry which is preliminary data.</text>
</comment>
<dbReference type="OrthoDB" id="4711815at2"/>
<dbReference type="Proteomes" id="UP000037737">
    <property type="component" value="Unassembled WGS sequence"/>
</dbReference>
<evidence type="ECO:0000313" key="2">
    <source>
        <dbReference type="Proteomes" id="UP000037737"/>
    </source>
</evidence>
<dbReference type="AlphaFoldDB" id="A0A0M8MN81"/>
<keyword evidence="2" id="KW-1185">Reference proteome</keyword>
<gene>
    <name evidence="1" type="ORF">XI38_06455</name>
</gene>
<proteinExistence type="predicted"/>
<evidence type="ECO:0008006" key="3">
    <source>
        <dbReference type="Google" id="ProtNLM"/>
    </source>
</evidence>